<keyword evidence="1" id="KW-0677">Repeat</keyword>
<dbReference type="Proteomes" id="UP001528850">
    <property type="component" value="Unassembled WGS sequence"/>
</dbReference>
<keyword evidence="3" id="KW-1133">Transmembrane helix</keyword>
<feature type="transmembrane region" description="Helical" evidence="3">
    <location>
        <begin position="403"/>
        <end position="422"/>
    </location>
</feature>
<accession>A0ABT6B761</accession>
<evidence type="ECO:0000256" key="1">
    <source>
        <dbReference type="ARBA" id="ARBA00022737"/>
    </source>
</evidence>
<reference evidence="4 5" key="1">
    <citation type="journal article" date="2024" name="Curr. Microbiol.">
        <title>Luteibacter sahnii sp. nov., A Novel Yellow-Colored Xanthomonadin Pigment Producing Probiotic Bacterium from Healthy Rice Seed Microbiome.</title>
        <authorList>
            <person name="Jaiswal G."/>
            <person name="Rana R."/>
            <person name="Nayak P.K."/>
            <person name="Chouhan R."/>
            <person name="Gandhi S.G."/>
            <person name="Patel H.K."/>
            <person name="Patil P.B."/>
        </authorList>
    </citation>
    <scope>NUCLEOTIDE SEQUENCE [LARGE SCALE GENOMIC DNA]</scope>
    <source>
        <strain evidence="4 5">PPL201</strain>
    </source>
</reference>
<name>A0ABT6B761_9GAMM</name>
<feature type="transmembrane region" description="Helical" evidence="3">
    <location>
        <begin position="315"/>
        <end position="335"/>
    </location>
</feature>
<gene>
    <name evidence="4" type="ORF">P3W24_02915</name>
</gene>
<proteinExistence type="predicted"/>
<comment type="caution">
    <text evidence="4">The sequence shown here is derived from an EMBL/GenBank/DDBJ whole genome shotgun (WGS) entry which is preliminary data.</text>
</comment>
<keyword evidence="5" id="KW-1185">Reference proteome</keyword>
<evidence type="ECO:0000313" key="5">
    <source>
        <dbReference type="Proteomes" id="UP001528850"/>
    </source>
</evidence>
<evidence type="ECO:0000313" key="4">
    <source>
        <dbReference type="EMBL" id="MDF4023926.1"/>
    </source>
</evidence>
<feature type="transmembrane region" description="Helical" evidence="3">
    <location>
        <begin position="373"/>
        <end position="391"/>
    </location>
</feature>
<evidence type="ECO:0000256" key="3">
    <source>
        <dbReference type="SAM" id="Phobius"/>
    </source>
</evidence>
<feature type="transmembrane region" description="Helical" evidence="3">
    <location>
        <begin position="342"/>
        <end position="361"/>
    </location>
</feature>
<sequence>MPRHGMKRFSSGYLTTILCMAVLALVTWLLYVPGLGGGFVFDDYPNIVDNPLVQPRHATVAELTAAALSSPSSELKRPLSSLSFAANVLTSGLDASAMKATNIAIHILNGWLVFALCVGLLRRTHPGDVPRTRLAIAFALSLAWLVAPINLTAVLYVVQRMESLANLFVLAGLIGYLRLRTRARFRVRDAVFAAAWLVACTGIGVLAKETAVLLPLYALCLEATVLGFGEPGSRARKALTMVYVAILGLPLVIGAAWIVPTLFQPGTWATRDFTLATRLMTEPRVILDYLAWTIVPIPSALSFYHDDFVQSTGLFSPWTTLPSMIGILALLALAWRSRAKAPLLALGILFFLACQTLTGTVLPLELVYEHRNYFASLGVVLAVGEVCRLVASARTRWAGSTVALTLPVILIGGSMAVTYATANAWGTPLTLAEEVGRRGPSSHRAQYELGRAYIIASRYEKSSPYIAKAVPPLESAAAMPGASVLAEQALIFLYARAGLPIKQAWWSSMRSKLHARPATVQDESALIALAGCLRQGGCHFEPNDLHQAFDAAMDHPAPSARLCSAYADFAAVTLDDDALALRLSERAVEKAPDEPVYRINLARRALATGQAAIARDQIPVLERLNFGGRLDDDIASLRESLSHKGDAQP</sequence>
<protein>
    <recommendedName>
        <fullName evidence="6">Tetratricopeptide repeat protein</fullName>
    </recommendedName>
</protein>
<evidence type="ECO:0008006" key="6">
    <source>
        <dbReference type="Google" id="ProtNLM"/>
    </source>
</evidence>
<dbReference type="PANTHER" id="PTHR44227">
    <property type="match status" value="1"/>
</dbReference>
<keyword evidence="2" id="KW-0802">TPR repeat</keyword>
<feature type="transmembrane region" description="Helical" evidence="3">
    <location>
        <begin position="241"/>
        <end position="263"/>
    </location>
</feature>
<feature type="transmembrane region" description="Helical" evidence="3">
    <location>
        <begin position="103"/>
        <end position="122"/>
    </location>
</feature>
<feature type="transmembrane region" description="Helical" evidence="3">
    <location>
        <begin position="191"/>
        <end position="207"/>
    </location>
</feature>
<dbReference type="EMBL" id="JARJJS010000001">
    <property type="protein sequence ID" value="MDF4023926.1"/>
    <property type="molecule type" value="Genomic_DNA"/>
</dbReference>
<feature type="transmembrane region" description="Helical" evidence="3">
    <location>
        <begin position="213"/>
        <end position="229"/>
    </location>
</feature>
<keyword evidence="3" id="KW-0472">Membrane</keyword>
<feature type="transmembrane region" description="Helical" evidence="3">
    <location>
        <begin position="163"/>
        <end position="179"/>
    </location>
</feature>
<dbReference type="PANTHER" id="PTHR44227:SF3">
    <property type="entry name" value="PROTEIN O-MANNOSYL-TRANSFERASE TMTC4"/>
    <property type="match status" value="1"/>
</dbReference>
<organism evidence="4 5">
    <name type="scientific">Luteibacter sahnii</name>
    <dbReference type="NCBI Taxonomy" id="3021977"/>
    <lineage>
        <taxon>Bacteria</taxon>
        <taxon>Pseudomonadati</taxon>
        <taxon>Pseudomonadota</taxon>
        <taxon>Gammaproteobacteria</taxon>
        <taxon>Lysobacterales</taxon>
        <taxon>Rhodanobacteraceae</taxon>
        <taxon>Luteibacter</taxon>
    </lineage>
</organism>
<dbReference type="InterPro" id="IPR052346">
    <property type="entry name" value="O-mannosyl-transferase_TMTC"/>
</dbReference>
<feature type="transmembrane region" description="Helical" evidence="3">
    <location>
        <begin position="12"/>
        <end position="31"/>
    </location>
</feature>
<keyword evidence="3" id="KW-0812">Transmembrane</keyword>
<feature type="transmembrane region" description="Helical" evidence="3">
    <location>
        <begin position="134"/>
        <end position="157"/>
    </location>
</feature>
<evidence type="ECO:0000256" key="2">
    <source>
        <dbReference type="ARBA" id="ARBA00022803"/>
    </source>
</evidence>